<dbReference type="InterPro" id="IPR029063">
    <property type="entry name" value="SAM-dependent_MTases_sf"/>
</dbReference>
<evidence type="ECO:0000259" key="4">
    <source>
        <dbReference type="Pfam" id="PF10017"/>
    </source>
</evidence>
<dbReference type="PANTHER" id="PTHR43397">
    <property type="entry name" value="ERGOTHIONEINE BIOSYNTHESIS PROTEIN 1"/>
    <property type="match status" value="1"/>
</dbReference>
<dbReference type="InterPro" id="IPR017804">
    <property type="entry name" value="MeTrfase_EgtD-like"/>
</dbReference>
<dbReference type="GO" id="GO:0032259">
    <property type="term" value="P:methylation"/>
    <property type="evidence" value="ECO:0007669"/>
    <property type="project" value="UniProtKB-KW"/>
</dbReference>
<dbReference type="Pfam" id="PF10017">
    <property type="entry name" value="Methyltransf_33"/>
    <property type="match status" value="1"/>
</dbReference>
<evidence type="ECO:0000256" key="2">
    <source>
        <dbReference type="ARBA" id="ARBA00022603"/>
    </source>
</evidence>
<dbReference type="PANTHER" id="PTHR43397:SF2">
    <property type="entry name" value="HISTIDINE-SPECIFIC METHYLTRANSFERASE SAM-DEPENDENT DOMAIN-CONTAINING PROTEIN"/>
    <property type="match status" value="1"/>
</dbReference>
<feature type="domain" description="Histidine-specific methyltransferase SAM-dependent" evidence="4">
    <location>
        <begin position="41"/>
        <end position="355"/>
    </location>
</feature>
<proteinExistence type="inferred from homology"/>
<name>A0A8H3F0W3_9LECA</name>
<gene>
    <name evidence="5" type="ORF">HETSPECPRED_002320</name>
</gene>
<keyword evidence="2" id="KW-0489">Methyltransferase</keyword>
<dbReference type="OrthoDB" id="659at2759"/>
<evidence type="ECO:0000313" key="5">
    <source>
        <dbReference type="EMBL" id="CAF9915165.1"/>
    </source>
</evidence>
<comment type="similarity">
    <text evidence="1">Belongs to the methyltransferase superfamily.</text>
</comment>
<dbReference type="Gene3D" id="3.40.50.150">
    <property type="entry name" value="Vaccinia Virus protein VP39"/>
    <property type="match status" value="1"/>
</dbReference>
<dbReference type="GO" id="GO:0008168">
    <property type="term" value="F:methyltransferase activity"/>
    <property type="evidence" value="ECO:0007669"/>
    <property type="project" value="UniProtKB-KW"/>
</dbReference>
<organism evidence="5 6">
    <name type="scientific">Heterodermia speciosa</name>
    <dbReference type="NCBI Taxonomy" id="116794"/>
    <lineage>
        <taxon>Eukaryota</taxon>
        <taxon>Fungi</taxon>
        <taxon>Dikarya</taxon>
        <taxon>Ascomycota</taxon>
        <taxon>Pezizomycotina</taxon>
        <taxon>Lecanoromycetes</taxon>
        <taxon>OSLEUM clade</taxon>
        <taxon>Lecanoromycetidae</taxon>
        <taxon>Caliciales</taxon>
        <taxon>Physciaceae</taxon>
        <taxon>Heterodermia</taxon>
    </lineage>
</organism>
<keyword evidence="6" id="KW-1185">Reference proteome</keyword>
<dbReference type="AlphaFoldDB" id="A0A8H3F0W3"/>
<dbReference type="PIRSF" id="PIRSF018005">
    <property type="entry name" value="UCP018005"/>
    <property type="match status" value="1"/>
</dbReference>
<accession>A0A8H3F0W3</accession>
<dbReference type="InterPro" id="IPR051128">
    <property type="entry name" value="EgtD_Methyltrsf_superfamily"/>
</dbReference>
<comment type="caution">
    <text evidence="5">The sequence shown here is derived from an EMBL/GenBank/DDBJ whole genome shotgun (WGS) entry which is preliminary data.</text>
</comment>
<evidence type="ECO:0000256" key="3">
    <source>
        <dbReference type="ARBA" id="ARBA00022679"/>
    </source>
</evidence>
<keyword evidence="3" id="KW-0808">Transferase</keyword>
<dbReference type="NCBIfam" id="TIGR03439">
    <property type="entry name" value="methyl_EasF"/>
    <property type="match status" value="1"/>
</dbReference>
<reference evidence="5" key="1">
    <citation type="submission" date="2021-03" db="EMBL/GenBank/DDBJ databases">
        <authorList>
            <person name="Tagirdzhanova G."/>
        </authorList>
    </citation>
    <scope>NUCLEOTIDE SEQUENCE</scope>
</reference>
<sequence length="358" mass="40165">MSTSALASHINGFSDTNGHAKPIESPTIINIQQSTKAINLENDIVDGLRSQPKYLPSVLLWTADGLKLFDEVTRTPDYYPNRSEIDILKTHVDDIAQNVVSESVLIELGSGNLKKTMVILEAVARQQKNVQYYALDLSESELRQSLSNLAKVMGRSPYIRCQGLLGSYEDVTVWLQKNPDVASKPQLYLWMGNSIANHPPREAVSLLTTLGDIPGCKQGSTKPSFIIAVDNCRDRSVINRAYSVEPGQCGGFILSSLKHVNALAKREVLREDEWALEGVFEEEDRCYRSYYVARNETVVSFSGEEFRIASGEYVRAMQSWKWDLEQIKDICGKAGLRCSSTWQHKDVDYGMYLLEPES</sequence>
<dbReference type="InterPro" id="IPR017805">
    <property type="entry name" value="SAM_MeTrfase_EasF-type_put"/>
</dbReference>
<protein>
    <recommendedName>
        <fullName evidence="4">Histidine-specific methyltransferase SAM-dependent domain-containing protein</fullName>
    </recommendedName>
</protein>
<dbReference type="EMBL" id="CAJPDS010000015">
    <property type="protein sequence ID" value="CAF9915165.1"/>
    <property type="molecule type" value="Genomic_DNA"/>
</dbReference>
<dbReference type="InterPro" id="IPR019257">
    <property type="entry name" value="MeTrfase_dom"/>
</dbReference>
<evidence type="ECO:0000256" key="1">
    <source>
        <dbReference type="ARBA" id="ARBA00008361"/>
    </source>
</evidence>
<evidence type="ECO:0000313" key="6">
    <source>
        <dbReference type="Proteomes" id="UP000664521"/>
    </source>
</evidence>
<dbReference type="Proteomes" id="UP000664521">
    <property type="component" value="Unassembled WGS sequence"/>
</dbReference>